<organism evidence="2">
    <name type="scientific">Timspurckia oligopyrenoides</name>
    <dbReference type="NCBI Taxonomy" id="708627"/>
    <lineage>
        <taxon>Eukaryota</taxon>
        <taxon>Rhodophyta</taxon>
        <taxon>Bangiophyceae</taxon>
        <taxon>Porphyridiales</taxon>
        <taxon>Porphyridiaceae</taxon>
        <taxon>Timspurckia</taxon>
    </lineage>
</organism>
<dbReference type="AlphaFoldDB" id="A0A7S1ER52"/>
<feature type="compositionally biased region" description="Basic and acidic residues" evidence="1">
    <location>
        <begin position="199"/>
        <end position="215"/>
    </location>
</feature>
<dbReference type="EMBL" id="HBFP01003805">
    <property type="protein sequence ID" value="CAD8818294.1"/>
    <property type="molecule type" value="Transcribed_RNA"/>
</dbReference>
<name>A0A7S1ER52_9RHOD</name>
<protein>
    <submittedName>
        <fullName evidence="2">Uncharacterized protein</fullName>
    </submittedName>
</protein>
<gene>
    <name evidence="2" type="ORF">TOLI1172_LOCUS2683</name>
</gene>
<proteinExistence type="predicted"/>
<reference evidence="2" key="1">
    <citation type="submission" date="2021-01" db="EMBL/GenBank/DDBJ databases">
        <authorList>
            <person name="Corre E."/>
            <person name="Pelletier E."/>
            <person name="Niang G."/>
            <person name="Scheremetjew M."/>
            <person name="Finn R."/>
            <person name="Kale V."/>
            <person name="Holt S."/>
            <person name="Cochrane G."/>
            <person name="Meng A."/>
            <person name="Brown T."/>
            <person name="Cohen L."/>
        </authorList>
    </citation>
    <scope>NUCLEOTIDE SEQUENCE</scope>
    <source>
        <strain evidence="2">CCMP3278</strain>
    </source>
</reference>
<evidence type="ECO:0000313" key="2">
    <source>
        <dbReference type="EMBL" id="CAD8818294.1"/>
    </source>
</evidence>
<sequence>MSAIFREFNGPSEADAIPSSGLSPVIQERSTSKLRYSVLKIELGASVYEDAVEDGFTIVQQSSLGATSNISEYDREVHEGNSVPDFLKSPVSDTIRTPVGIHRNNSKNWESVMIPQLSLGTPKGERKRAQAISFNVDQETMKRPYQSNARSASDAGILSNDTKPNPPRGFQRTNEDKAWTPSPLTKSEALVSPPTTPVSDRKDPSSNPKQKRDFNKFGLFKPRSFDNSSGLFKKISHMTKLPE</sequence>
<feature type="region of interest" description="Disordered" evidence="1">
    <location>
        <begin position="1"/>
        <end position="23"/>
    </location>
</feature>
<accession>A0A7S1ER52</accession>
<feature type="region of interest" description="Disordered" evidence="1">
    <location>
        <begin position="133"/>
        <end position="243"/>
    </location>
</feature>
<evidence type="ECO:0000256" key="1">
    <source>
        <dbReference type="SAM" id="MobiDB-lite"/>
    </source>
</evidence>